<dbReference type="PANTHER" id="PTHR18901">
    <property type="entry name" value="2-DEOXYGLUCOSE-6-PHOSPHATE PHOSPHATASE 2"/>
    <property type="match status" value="1"/>
</dbReference>
<reference evidence="9" key="1">
    <citation type="submission" date="2023-07" db="EMBL/GenBank/DDBJ databases">
        <title>Chromosome-level genome assembly of Artemia franciscana.</title>
        <authorList>
            <person name="Jo E."/>
        </authorList>
    </citation>
    <scope>NUCLEOTIDE SEQUENCE</scope>
    <source>
        <tissue evidence="9">Whole body</tissue>
    </source>
</reference>
<comment type="cofactor">
    <cofactor evidence="1">
        <name>Mg(2+)</name>
        <dbReference type="ChEBI" id="CHEBI:18420"/>
    </cofactor>
</comment>
<dbReference type="Gene3D" id="1.10.150.240">
    <property type="entry name" value="Putative phosphatase, domain 2"/>
    <property type="match status" value="2"/>
</dbReference>
<comment type="caution">
    <text evidence="9">The sequence shown here is derived from an EMBL/GenBank/DDBJ whole genome shotgun (WGS) entry which is preliminary data.</text>
</comment>
<dbReference type="AlphaFoldDB" id="A0AA88HX62"/>
<gene>
    <name evidence="9" type="ORF">QYM36_005307</name>
</gene>
<dbReference type="Gene3D" id="3.40.50.1000">
    <property type="entry name" value="HAD superfamily/HAD-like"/>
    <property type="match status" value="1"/>
</dbReference>
<evidence type="ECO:0000256" key="4">
    <source>
        <dbReference type="ARBA" id="ARBA00022801"/>
    </source>
</evidence>
<dbReference type="Pfam" id="PF00702">
    <property type="entry name" value="Hydrolase"/>
    <property type="match status" value="1"/>
</dbReference>
<evidence type="ECO:0000256" key="3">
    <source>
        <dbReference type="ARBA" id="ARBA00022723"/>
    </source>
</evidence>
<keyword evidence="4" id="KW-0378">Hydrolase</keyword>
<dbReference type="FunFam" id="1.10.150.240:FF:000001">
    <property type="entry name" value="Haloacid dehalogenase-like hydrolase domain"/>
    <property type="match status" value="2"/>
</dbReference>
<dbReference type="InterPro" id="IPR023198">
    <property type="entry name" value="PGP-like_dom2"/>
</dbReference>
<dbReference type="SUPFAM" id="SSF56784">
    <property type="entry name" value="HAD-like"/>
    <property type="match status" value="2"/>
</dbReference>
<sequence length="309" mass="34912">MTKKDMQFKPVTHVLFDMDGLLLDSERLYTVVIEEIAGKYGKIYTWEMKSKLMGRIGREAAAALVETVGLPITPEEYIYQSQEIFRRVFPSCEVMPDTEVIYTRCTEEIAARYGKTYPWEVKLKQMGRTAPDLAKVIVEELGLPLLPWEYAAEARIIQEKSFTECQLMPGAEKLVRHLKSKKIPIAVATSSSEETFKLKTTNHREFFKIFDHIVFGSSDPEVKNGKPAPDIFLICASRFPDKPAPENCLVFEDAPNGVTAALAAGMQVVMVPDPRMDELNRSRATFCVDRLENFKPEVFGLPPYDSAAT</sequence>
<comment type="similarity">
    <text evidence="2">Belongs to the HAD-like hydrolase superfamily. CbbY/CbbZ/Gph/YieH family.</text>
</comment>
<evidence type="ECO:0000256" key="5">
    <source>
        <dbReference type="ARBA" id="ARBA00022842"/>
    </source>
</evidence>
<accession>A0AA88HX62</accession>
<name>A0AA88HX62_ARTSF</name>
<dbReference type="InterPro" id="IPR045228">
    <property type="entry name" value="Gpp1/Gpp2-like"/>
</dbReference>
<keyword evidence="3" id="KW-0479">Metal-binding</keyword>
<protein>
    <recommendedName>
        <fullName evidence="7">pseudouridine 5'-phosphatase</fullName>
        <ecNumber evidence="7">3.1.3.96</ecNumber>
    </recommendedName>
    <alternativeName>
        <fullName evidence="8">Pseudouridine-5'-monophosphatase</fullName>
    </alternativeName>
</protein>
<dbReference type="SFLD" id="SFLDS00003">
    <property type="entry name" value="Haloacid_Dehalogenase"/>
    <property type="match status" value="1"/>
</dbReference>
<dbReference type="FunFam" id="3.40.50.1000:FF:000055">
    <property type="entry name" value="Haloacid dehalogenase-like hydrolase family protein"/>
    <property type="match status" value="1"/>
</dbReference>
<dbReference type="SFLD" id="SFLDG01129">
    <property type="entry name" value="C1.5:_HAD__Beta-PGM__Phosphata"/>
    <property type="match status" value="1"/>
</dbReference>
<dbReference type="NCBIfam" id="TIGR01509">
    <property type="entry name" value="HAD-SF-IA-v3"/>
    <property type="match status" value="1"/>
</dbReference>
<dbReference type="InterPro" id="IPR023214">
    <property type="entry name" value="HAD_sf"/>
</dbReference>
<evidence type="ECO:0000256" key="6">
    <source>
        <dbReference type="ARBA" id="ARBA00052504"/>
    </source>
</evidence>
<organism evidence="9 10">
    <name type="scientific">Artemia franciscana</name>
    <name type="common">Brine shrimp</name>
    <name type="synonym">Artemia sanfranciscana</name>
    <dbReference type="NCBI Taxonomy" id="6661"/>
    <lineage>
        <taxon>Eukaryota</taxon>
        <taxon>Metazoa</taxon>
        <taxon>Ecdysozoa</taxon>
        <taxon>Arthropoda</taxon>
        <taxon>Crustacea</taxon>
        <taxon>Branchiopoda</taxon>
        <taxon>Anostraca</taxon>
        <taxon>Artemiidae</taxon>
        <taxon>Artemia</taxon>
    </lineage>
</organism>
<dbReference type="EMBL" id="JAVRJZ010000008">
    <property type="protein sequence ID" value="KAK2719785.1"/>
    <property type="molecule type" value="Genomic_DNA"/>
</dbReference>
<evidence type="ECO:0000256" key="1">
    <source>
        <dbReference type="ARBA" id="ARBA00001946"/>
    </source>
</evidence>
<proteinExistence type="inferred from homology"/>
<evidence type="ECO:0000256" key="8">
    <source>
        <dbReference type="ARBA" id="ARBA00083904"/>
    </source>
</evidence>
<comment type="catalytic activity">
    <reaction evidence="6">
        <text>psi-UMP + H2O = pseudouridine + phosphate</text>
        <dbReference type="Rhea" id="RHEA:10944"/>
        <dbReference type="ChEBI" id="CHEBI:15377"/>
        <dbReference type="ChEBI" id="CHEBI:17802"/>
        <dbReference type="ChEBI" id="CHEBI:43474"/>
        <dbReference type="ChEBI" id="CHEBI:58380"/>
        <dbReference type="EC" id="3.1.3.96"/>
    </reaction>
</comment>
<dbReference type="InterPro" id="IPR036412">
    <property type="entry name" value="HAD-like_sf"/>
</dbReference>
<dbReference type="EC" id="3.1.3.96" evidence="7"/>
<dbReference type="PANTHER" id="PTHR18901:SF38">
    <property type="entry name" value="PSEUDOURIDINE-5'-PHOSPHATASE"/>
    <property type="match status" value="1"/>
</dbReference>
<dbReference type="GO" id="GO:1990738">
    <property type="term" value="F:pseudouridine 5'-phosphatase activity"/>
    <property type="evidence" value="ECO:0007669"/>
    <property type="project" value="UniProtKB-EC"/>
</dbReference>
<dbReference type="CDD" id="cd07529">
    <property type="entry name" value="HAD_AtGPP-like"/>
    <property type="match status" value="1"/>
</dbReference>
<evidence type="ECO:0000313" key="10">
    <source>
        <dbReference type="Proteomes" id="UP001187531"/>
    </source>
</evidence>
<evidence type="ECO:0000313" key="9">
    <source>
        <dbReference type="EMBL" id="KAK2719785.1"/>
    </source>
</evidence>
<evidence type="ECO:0000256" key="7">
    <source>
        <dbReference type="ARBA" id="ARBA00066578"/>
    </source>
</evidence>
<dbReference type="GO" id="GO:0046872">
    <property type="term" value="F:metal ion binding"/>
    <property type="evidence" value="ECO:0007669"/>
    <property type="project" value="UniProtKB-KW"/>
</dbReference>
<evidence type="ECO:0000256" key="2">
    <source>
        <dbReference type="ARBA" id="ARBA00006171"/>
    </source>
</evidence>
<keyword evidence="10" id="KW-1185">Reference proteome</keyword>
<dbReference type="Proteomes" id="UP001187531">
    <property type="component" value="Unassembled WGS sequence"/>
</dbReference>
<keyword evidence="5" id="KW-0460">Magnesium</keyword>
<dbReference type="InterPro" id="IPR006439">
    <property type="entry name" value="HAD-SF_hydro_IA"/>
</dbReference>